<feature type="transmembrane region" description="Helical" evidence="1">
    <location>
        <begin position="67"/>
        <end position="84"/>
    </location>
</feature>
<evidence type="ECO:0008006" key="4">
    <source>
        <dbReference type="Google" id="ProtNLM"/>
    </source>
</evidence>
<proteinExistence type="predicted"/>
<sequence>MPRIDLEHVAKFKEVLNLNKISPSRGLFVTTGYYGPRAITIGIKTINGSELRTWEERAMWVARLRRLVWAGCAVGAGWLAYTTYGPMHRWKDVDRALARFETDARRQVDKWKRTAREYWPW</sequence>
<dbReference type="Proteomes" id="UP000011083">
    <property type="component" value="Unassembled WGS sequence"/>
</dbReference>
<evidence type="ECO:0000313" key="2">
    <source>
        <dbReference type="EMBL" id="ELR17137.1"/>
    </source>
</evidence>
<dbReference type="GeneID" id="14918356"/>
<dbReference type="EMBL" id="KB007974">
    <property type="protein sequence ID" value="ELR17137.1"/>
    <property type="molecule type" value="Genomic_DNA"/>
</dbReference>
<protein>
    <recommendedName>
        <fullName evidence="4">Transmembrane protein</fullName>
    </recommendedName>
</protein>
<keyword evidence="1" id="KW-0472">Membrane</keyword>
<organism evidence="2 3">
    <name type="scientific">Acanthamoeba castellanii (strain ATCC 30010 / Neff)</name>
    <dbReference type="NCBI Taxonomy" id="1257118"/>
    <lineage>
        <taxon>Eukaryota</taxon>
        <taxon>Amoebozoa</taxon>
        <taxon>Discosea</taxon>
        <taxon>Longamoebia</taxon>
        <taxon>Centramoebida</taxon>
        <taxon>Acanthamoebidae</taxon>
        <taxon>Acanthamoeba</taxon>
    </lineage>
</organism>
<evidence type="ECO:0000256" key="1">
    <source>
        <dbReference type="SAM" id="Phobius"/>
    </source>
</evidence>
<keyword evidence="1" id="KW-0812">Transmembrane</keyword>
<name>L8GW51_ACACF</name>
<reference evidence="2 3" key="1">
    <citation type="journal article" date="2013" name="Genome Biol.">
        <title>Genome of Acanthamoeba castellanii highlights extensive lateral gene transfer and early evolution of tyrosine kinase signaling.</title>
        <authorList>
            <person name="Clarke M."/>
            <person name="Lohan A.J."/>
            <person name="Liu B."/>
            <person name="Lagkouvardos I."/>
            <person name="Roy S."/>
            <person name="Zafar N."/>
            <person name="Bertelli C."/>
            <person name="Schilde C."/>
            <person name="Kianianmomeni A."/>
            <person name="Burglin T.R."/>
            <person name="Frech C."/>
            <person name="Turcotte B."/>
            <person name="Kopec K.O."/>
            <person name="Synnott J.M."/>
            <person name="Choo C."/>
            <person name="Paponov I."/>
            <person name="Finkler A."/>
            <person name="Soon Heng Tan C."/>
            <person name="Hutchins A.P."/>
            <person name="Weinmeier T."/>
            <person name="Rattei T."/>
            <person name="Chu J.S."/>
            <person name="Gimenez G."/>
            <person name="Irimia M."/>
            <person name="Rigden D.J."/>
            <person name="Fitzpatrick D.A."/>
            <person name="Lorenzo-Morales J."/>
            <person name="Bateman A."/>
            <person name="Chiu C.H."/>
            <person name="Tang P."/>
            <person name="Hegemann P."/>
            <person name="Fromm H."/>
            <person name="Raoult D."/>
            <person name="Greub G."/>
            <person name="Miranda-Saavedra D."/>
            <person name="Chen N."/>
            <person name="Nash P."/>
            <person name="Ginger M.L."/>
            <person name="Horn M."/>
            <person name="Schaap P."/>
            <person name="Caler L."/>
            <person name="Loftus B."/>
        </authorList>
    </citation>
    <scope>NUCLEOTIDE SEQUENCE [LARGE SCALE GENOMIC DNA]</scope>
    <source>
        <strain evidence="2 3">Neff</strain>
    </source>
</reference>
<gene>
    <name evidence="2" type="ORF">ACA1_057930</name>
</gene>
<dbReference type="VEuPathDB" id="AmoebaDB:ACA1_057930"/>
<evidence type="ECO:0000313" key="3">
    <source>
        <dbReference type="Proteomes" id="UP000011083"/>
    </source>
</evidence>
<dbReference type="AlphaFoldDB" id="L8GW51"/>
<keyword evidence="3" id="KW-1185">Reference proteome</keyword>
<keyword evidence="1" id="KW-1133">Transmembrane helix</keyword>
<accession>L8GW51</accession>
<dbReference type="RefSeq" id="XP_004339150.1">
    <property type="nucleotide sequence ID" value="XM_004339102.1"/>
</dbReference>
<dbReference type="OrthoDB" id="16938at2759"/>
<dbReference type="KEGG" id="acan:ACA1_057930"/>